<dbReference type="HOGENOM" id="CLU_3147263_0_0_1"/>
<proteinExistence type="predicted"/>
<evidence type="ECO:0000313" key="1">
    <source>
        <dbReference type="EMBL" id="KIK93360.1"/>
    </source>
</evidence>
<dbReference type="InParanoid" id="A0A0D0E6K5"/>
<reference evidence="1 2" key="1">
    <citation type="submission" date="2014-04" db="EMBL/GenBank/DDBJ databases">
        <authorList>
            <consortium name="DOE Joint Genome Institute"/>
            <person name="Kuo A."/>
            <person name="Kohler A."/>
            <person name="Jargeat P."/>
            <person name="Nagy L.G."/>
            <person name="Floudas D."/>
            <person name="Copeland A."/>
            <person name="Barry K.W."/>
            <person name="Cichocki N."/>
            <person name="Veneault-Fourrey C."/>
            <person name="LaButti K."/>
            <person name="Lindquist E.A."/>
            <person name="Lipzen A."/>
            <person name="Lundell T."/>
            <person name="Morin E."/>
            <person name="Murat C."/>
            <person name="Sun H."/>
            <person name="Tunlid A."/>
            <person name="Henrissat B."/>
            <person name="Grigoriev I.V."/>
            <person name="Hibbett D.S."/>
            <person name="Martin F."/>
            <person name="Nordberg H.P."/>
            <person name="Cantor M.N."/>
            <person name="Hua S.X."/>
        </authorList>
    </citation>
    <scope>NUCLEOTIDE SEQUENCE [LARGE SCALE GENOMIC DNA]</scope>
    <source>
        <strain evidence="1 2">Ve08.2h10</strain>
    </source>
</reference>
<sequence>FIRKVNNSCLKFTLQNELVLQRLCNSPSEHYHIAKTSCKSEDITAWLVE</sequence>
<feature type="non-terminal residue" evidence="1">
    <location>
        <position position="1"/>
    </location>
</feature>
<accession>A0A0D0E6K5</accession>
<organism evidence="1 2">
    <name type="scientific">Paxillus rubicundulus Ve08.2h10</name>
    <dbReference type="NCBI Taxonomy" id="930991"/>
    <lineage>
        <taxon>Eukaryota</taxon>
        <taxon>Fungi</taxon>
        <taxon>Dikarya</taxon>
        <taxon>Basidiomycota</taxon>
        <taxon>Agaricomycotina</taxon>
        <taxon>Agaricomycetes</taxon>
        <taxon>Agaricomycetidae</taxon>
        <taxon>Boletales</taxon>
        <taxon>Paxilineae</taxon>
        <taxon>Paxillaceae</taxon>
        <taxon>Paxillus</taxon>
    </lineage>
</organism>
<dbReference type="EMBL" id="KN825191">
    <property type="protein sequence ID" value="KIK93360.1"/>
    <property type="molecule type" value="Genomic_DNA"/>
</dbReference>
<name>A0A0D0E6K5_9AGAM</name>
<dbReference type="AlphaFoldDB" id="A0A0D0E6K5"/>
<dbReference type="Proteomes" id="UP000054538">
    <property type="component" value="Unassembled WGS sequence"/>
</dbReference>
<protein>
    <submittedName>
        <fullName evidence="1">Uncharacterized protein</fullName>
    </submittedName>
</protein>
<keyword evidence="2" id="KW-1185">Reference proteome</keyword>
<evidence type="ECO:0000313" key="2">
    <source>
        <dbReference type="Proteomes" id="UP000054538"/>
    </source>
</evidence>
<gene>
    <name evidence="1" type="ORF">PAXRUDRAFT_145250</name>
</gene>
<reference evidence="2" key="2">
    <citation type="submission" date="2015-01" db="EMBL/GenBank/DDBJ databases">
        <title>Evolutionary Origins and Diversification of the Mycorrhizal Mutualists.</title>
        <authorList>
            <consortium name="DOE Joint Genome Institute"/>
            <consortium name="Mycorrhizal Genomics Consortium"/>
            <person name="Kohler A."/>
            <person name="Kuo A."/>
            <person name="Nagy L.G."/>
            <person name="Floudas D."/>
            <person name="Copeland A."/>
            <person name="Barry K.W."/>
            <person name="Cichocki N."/>
            <person name="Veneault-Fourrey C."/>
            <person name="LaButti K."/>
            <person name="Lindquist E.A."/>
            <person name="Lipzen A."/>
            <person name="Lundell T."/>
            <person name="Morin E."/>
            <person name="Murat C."/>
            <person name="Riley R."/>
            <person name="Ohm R."/>
            <person name="Sun H."/>
            <person name="Tunlid A."/>
            <person name="Henrissat B."/>
            <person name="Grigoriev I.V."/>
            <person name="Hibbett D.S."/>
            <person name="Martin F."/>
        </authorList>
    </citation>
    <scope>NUCLEOTIDE SEQUENCE [LARGE SCALE GENOMIC DNA]</scope>
    <source>
        <strain evidence="2">Ve08.2h10</strain>
    </source>
</reference>